<proteinExistence type="predicted"/>
<gene>
    <name evidence="1" type="ORF">FOMPIDRAFT_1109755</name>
</gene>
<dbReference type="Proteomes" id="UP000015241">
    <property type="component" value="Unassembled WGS sequence"/>
</dbReference>
<keyword evidence="2" id="KW-1185">Reference proteome</keyword>
<name>S8ELC9_FOMSC</name>
<dbReference type="eggNOG" id="ENOG502RCT2">
    <property type="taxonomic scope" value="Eukaryota"/>
</dbReference>
<dbReference type="HOGENOM" id="CLU_131282_1_0_1"/>
<dbReference type="Gene3D" id="3.30.559.10">
    <property type="entry name" value="Chloramphenicol acetyltransferase-like domain"/>
    <property type="match status" value="1"/>
</dbReference>
<dbReference type="InterPro" id="IPR023213">
    <property type="entry name" value="CAT-like_dom_sf"/>
</dbReference>
<organism evidence="1 2">
    <name type="scientific">Fomitopsis schrenkii</name>
    <name type="common">Brown rot fungus</name>
    <dbReference type="NCBI Taxonomy" id="2126942"/>
    <lineage>
        <taxon>Eukaryota</taxon>
        <taxon>Fungi</taxon>
        <taxon>Dikarya</taxon>
        <taxon>Basidiomycota</taxon>
        <taxon>Agaricomycotina</taxon>
        <taxon>Agaricomycetes</taxon>
        <taxon>Polyporales</taxon>
        <taxon>Fomitopsis</taxon>
    </lineage>
</organism>
<protein>
    <submittedName>
        <fullName evidence="1">Uncharacterized protein</fullName>
    </submittedName>
</protein>
<evidence type="ECO:0000313" key="1">
    <source>
        <dbReference type="EMBL" id="EPT05922.1"/>
    </source>
</evidence>
<dbReference type="AlphaFoldDB" id="S8ELC9"/>
<evidence type="ECO:0000313" key="2">
    <source>
        <dbReference type="Proteomes" id="UP000015241"/>
    </source>
</evidence>
<sequence length="143" mass="15810">MNRDVARVDVRIAGLFLDRLANRVREQTGEARVSRQDCLTAYVATVLNQCGAGPIDTVTNAASYRNVVAPFVNPDVAVNSIYIVRTELERGAEELLSIASAIRRSIEKWTEPSLIAEYISVASQMMLDAVARCSSLRNRAHCR</sequence>
<dbReference type="OrthoDB" id="1862401at2759"/>
<dbReference type="EMBL" id="KE504122">
    <property type="protein sequence ID" value="EPT05922.1"/>
    <property type="molecule type" value="Genomic_DNA"/>
</dbReference>
<reference evidence="1 2" key="1">
    <citation type="journal article" date="2012" name="Science">
        <title>The Paleozoic origin of enzymatic lignin decomposition reconstructed from 31 fungal genomes.</title>
        <authorList>
            <person name="Floudas D."/>
            <person name="Binder M."/>
            <person name="Riley R."/>
            <person name="Barry K."/>
            <person name="Blanchette R.A."/>
            <person name="Henrissat B."/>
            <person name="Martinez A.T."/>
            <person name="Otillar R."/>
            <person name="Spatafora J.W."/>
            <person name="Yadav J.S."/>
            <person name="Aerts A."/>
            <person name="Benoit I."/>
            <person name="Boyd A."/>
            <person name="Carlson A."/>
            <person name="Copeland A."/>
            <person name="Coutinho P.M."/>
            <person name="de Vries R.P."/>
            <person name="Ferreira P."/>
            <person name="Findley K."/>
            <person name="Foster B."/>
            <person name="Gaskell J."/>
            <person name="Glotzer D."/>
            <person name="Gorecki P."/>
            <person name="Heitman J."/>
            <person name="Hesse C."/>
            <person name="Hori C."/>
            <person name="Igarashi K."/>
            <person name="Jurgens J.A."/>
            <person name="Kallen N."/>
            <person name="Kersten P."/>
            <person name="Kohler A."/>
            <person name="Kuees U."/>
            <person name="Kumar T.K.A."/>
            <person name="Kuo A."/>
            <person name="LaButti K."/>
            <person name="Larrondo L.F."/>
            <person name="Lindquist E."/>
            <person name="Ling A."/>
            <person name="Lombard V."/>
            <person name="Lucas S."/>
            <person name="Lundell T."/>
            <person name="Martin R."/>
            <person name="McLaughlin D.J."/>
            <person name="Morgenstern I."/>
            <person name="Morin E."/>
            <person name="Murat C."/>
            <person name="Nagy L.G."/>
            <person name="Nolan M."/>
            <person name="Ohm R.A."/>
            <person name="Patyshakuliyeva A."/>
            <person name="Rokas A."/>
            <person name="Ruiz-Duenas F.J."/>
            <person name="Sabat G."/>
            <person name="Salamov A."/>
            <person name="Samejima M."/>
            <person name="Schmutz J."/>
            <person name="Slot J.C."/>
            <person name="St John F."/>
            <person name="Stenlid J."/>
            <person name="Sun H."/>
            <person name="Sun S."/>
            <person name="Syed K."/>
            <person name="Tsang A."/>
            <person name="Wiebenga A."/>
            <person name="Young D."/>
            <person name="Pisabarro A."/>
            <person name="Eastwood D.C."/>
            <person name="Martin F."/>
            <person name="Cullen D."/>
            <person name="Grigoriev I.V."/>
            <person name="Hibbett D.S."/>
        </authorList>
    </citation>
    <scope>NUCLEOTIDE SEQUENCE</scope>
    <source>
        <strain evidence="2">FP-58527</strain>
    </source>
</reference>
<dbReference type="InParanoid" id="S8ELC9"/>
<accession>S8ELC9</accession>